<gene>
    <name evidence="2" type="ORF">ABY42_01715</name>
</gene>
<evidence type="ECO:0000313" key="3">
    <source>
        <dbReference type="Proteomes" id="UP000066124"/>
    </source>
</evidence>
<protein>
    <recommendedName>
        <fullName evidence="4">Small CPxCG-related zinc finger protein</fullName>
    </recommendedName>
</protein>
<evidence type="ECO:0000313" key="2">
    <source>
        <dbReference type="EMBL" id="AKU09001.1"/>
    </source>
</evidence>
<reference evidence="3" key="1">
    <citation type="journal article" date="2015" name="J. Biotechnol.">
        <title>Complete genome sequence of Haloferax gibbonsii strain ARA6, a potential producer of polyhydroxyalkanoates and halocins isolated from Araruama, Rio de Janeiro, Brasil.</title>
        <authorList>
            <person name="Pinto L.H."/>
            <person name="D'Alincourt Carvalho-Assef A.P."/>
            <person name="Vieira R.P."/>
            <person name="Clementino M.M."/>
            <person name="Albano R.M."/>
        </authorList>
    </citation>
    <scope>NUCLEOTIDE SEQUENCE [LARGE SCALE GENOMIC DNA]</scope>
    <source>
        <strain evidence="3">ARA6</strain>
    </source>
</reference>
<feature type="region of interest" description="Disordered" evidence="1">
    <location>
        <begin position="1"/>
        <end position="72"/>
    </location>
</feature>
<dbReference type="GeneID" id="25244638"/>
<dbReference type="EMBL" id="CP011947">
    <property type="protein sequence ID" value="AKU09001.1"/>
    <property type="molecule type" value="Genomic_DNA"/>
</dbReference>
<dbReference type="AlphaFoldDB" id="A0A0K1IX00"/>
<dbReference type="KEGG" id="hgi:ABY42_01715"/>
<proteinExistence type="predicted"/>
<dbReference type="Proteomes" id="UP000066124">
    <property type="component" value="Chromosome"/>
</dbReference>
<evidence type="ECO:0000256" key="1">
    <source>
        <dbReference type="SAM" id="MobiDB-lite"/>
    </source>
</evidence>
<accession>A0A0K1IX00</accession>
<name>A0A0K1IX00_HALGI</name>
<organism evidence="2 3">
    <name type="scientific">Haloferax gibbonsii</name>
    <dbReference type="NCBI Taxonomy" id="35746"/>
    <lineage>
        <taxon>Archaea</taxon>
        <taxon>Methanobacteriati</taxon>
        <taxon>Methanobacteriota</taxon>
        <taxon>Stenosarchaea group</taxon>
        <taxon>Halobacteria</taxon>
        <taxon>Halobacteriales</taxon>
        <taxon>Haloferacaceae</taxon>
        <taxon>Haloferax</taxon>
    </lineage>
</organism>
<dbReference type="RefSeq" id="WP_082220683.1">
    <property type="nucleotide sequence ID" value="NZ_CP011947.1"/>
</dbReference>
<sequence length="104" mass="11192">MIQPLDDPVSVRETESGTQDESADAEVPDTQPEVEAVTDGGNPALDAPDPVEGVATDGGEPQDPECPDCGSDRYGIVDEHRRALPTWAHEYDYICADCKEVYNG</sequence>
<evidence type="ECO:0008006" key="4">
    <source>
        <dbReference type="Google" id="ProtNLM"/>
    </source>
</evidence>
<dbReference type="PATRIC" id="fig|35746.4.peg.365"/>